<proteinExistence type="predicted"/>
<reference evidence="1 2" key="1">
    <citation type="submission" date="2017-09" db="EMBL/GenBank/DDBJ databases">
        <authorList>
            <person name="Ehlers B."/>
            <person name="Leendertz F.H."/>
        </authorList>
    </citation>
    <scope>NUCLEOTIDE SEQUENCE [LARGE SCALE GENOMIC DNA]</scope>
    <source>
        <strain evidence="1 2">CGMCC 4.6857</strain>
    </source>
</reference>
<dbReference type="EMBL" id="OBDY01000023">
    <property type="protein sequence ID" value="SNY61928.1"/>
    <property type="molecule type" value="Genomic_DNA"/>
</dbReference>
<sequence length="151" mass="16587">MTALDESGLNVRSTSQLVSDAVRQFRQQVPECIASGLVDMSTGMLLAVDTLDDHPSEVLDLLAAATFDLFQGRNVTMIEDIWKARRGVPNDDHHYFQEILVHSDNLVHVFLRSPVSQDIVAVVVCRRSANTGMLLAQARIVMKQLDAGLAG</sequence>
<dbReference type="AlphaFoldDB" id="A0A285JNU3"/>
<evidence type="ECO:0000313" key="2">
    <source>
        <dbReference type="Proteomes" id="UP000219612"/>
    </source>
</evidence>
<name>A0A285JNU3_9ACTN</name>
<accession>A0A285JNU3</accession>
<evidence type="ECO:0000313" key="1">
    <source>
        <dbReference type="EMBL" id="SNY61928.1"/>
    </source>
</evidence>
<dbReference type="Proteomes" id="UP000219612">
    <property type="component" value="Unassembled WGS sequence"/>
</dbReference>
<dbReference type="RefSeq" id="WP_218854796.1">
    <property type="nucleotide sequence ID" value="NZ_OBDY01000023.1"/>
</dbReference>
<gene>
    <name evidence="1" type="ORF">SAMN05421748_12346</name>
</gene>
<organism evidence="1 2">
    <name type="scientific">Paractinoplanes atraurantiacus</name>
    <dbReference type="NCBI Taxonomy" id="1036182"/>
    <lineage>
        <taxon>Bacteria</taxon>
        <taxon>Bacillati</taxon>
        <taxon>Actinomycetota</taxon>
        <taxon>Actinomycetes</taxon>
        <taxon>Micromonosporales</taxon>
        <taxon>Micromonosporaceae</taxon>
        <taxon>Paractinoplanes</taxon>
    </lineage>
</organism>
<keyword evidence="2" id="KW-1185">Reference proteome</keyword>
<protein>
    <recommendedName>
        <fullName evidence="3">Roadblock/LAMTOR2 domain-containing protein</fullName>
    </recommendedName>
</protein>
<evidence type="ECO:0008006" key="3">
    <source>
        <dbReference type="Google" id="ProtNLM"/>
    </source>
</evidence>